<evidence type="ECO:0000256" key="7">
    <source>
        <dbReference type="ARBA" id="ARBA00023136"/>
    </source>
</evidence>
<dbReference type="GO" id="GO:0009279">
    <property type="term" value="C:cell outer membrane"/>
    <property type="evidence" value="ECO:0007669"/>
    <property type="project" value="UniProtKB-SubCell"/>
</dbReference>
<evidence type="ECO:0000256" key="8">
    <source>
        <dbReference type="ARBA" id="ARBA00023237"/>
    </source>
</evidence>
<dbReference type="InterPro" id="IPR043142">
    <property type="entry name" value="PapC-like_C_sf"/>
</dbReference>
<dbReference type="Pfam" id="PF13953">
    <property type="entry name" value="PapC_C"/>
    <property type="match status" value="1"/>
</dbReference>
<reference evidence="12 14" key="2">
    <citation type="submission" date="2019-09" db="EMBL/GenBank/DDBJ databases">
        <authorList>
            <person name="Depoorter E."/>
        </authorList>
    </citation>
    <scope>NUCLEOTIDE SEQUENCE [LARGE SCALE GENOMIC DNA]</scope>
    <source>
        <strain evidence="12">LMG 24064</strain>
    </source>
</reference>
<dbReference type="EMBL" id="CABVPL010000062">
    <property type="protein sequence ID" value="VWC19407.1"/>
    <property type="molecule type" value="Genomic_DNA"/>
</dbReference>
<dbReference type="AlphaFoldDB" id="A0A6H9T3U1"/>
<dbReference type="InterPro" id="IPR037224">
    <property type="entry name" value="PapC_N_sf"/>
</dbReference>
<dbReference type="Gene3D" id="2.60.40.2070">
    <property type="match status" value="1"/>
</dbReference>
<gene>
    <name evidence="12" type="ORF">BLA24064_05722</name>
    <name evidence="11" type="ORF">F7R21_12160</name>
</gene>
<dbReference type="GO" id="GO:0009297">
    <property type="term" value="P:pilus assembly"/>
    <property type="evidence" value="ECO:0007669"/>
    <property type="project" value="InterPro"/>
</dbReference>
<evidence type="ECO:0000256" key="3">
    <source>
        <dbReference type="ARBA" id="ARBA00022448"/>
    </source>
</evidence>
<evidence type="ECO:0000313" key="13">
    <source>
        <dbReference type="Proteomes" id="UP000430232"/>
    </source>
</evidence>
<keyword evidence="5" id="KW-0812">Transmembrane</keyword>
<evidence type="ECO:0000256" key="1">
    <source>
        <dbReference type="ARBA" id="ARBA00004571"/>
    </source>
</evidence>
<reference evidence="11 13" key="1">
    <citation type="submission" date="2019-09" db="EMBL/GenBank/DDBJ databases">
        <title>Draft genome sequences of 48 bacterial type strains from the CCUG.</title>
        <authorList>
            <person name="Tunovic T."/>
            <person name="Pineiro-Iglesias B."/>
            <person name="Unosson C."/>
            <person name="Inganas E."/>
            <person name="Ohlen M."/>
            <person name="Cardew S."/>
            <person name="Jensie-Markopoulos S."/>
            <person name="Salva-Serra F."/>
            <person name="Jaen-Luchoro D."/>
            <person name="Karlsson R."/>
            <person name="Svensson-Stadler L."/>
            <person name="Chun J."/>
            <person name="Moore E."/>
        </authorList>
    </citation>
    <scope>NUCLEOTIDE SEQUENCE [LARGE SCALE GENOMIC DNA]</scope>
    <source>
        <strain evidence="11 13">CCUG 54555</strain>
    </source>
</reference>
<keyword evidence="4" id="KW-1134">Transmembrane beta strand</keyword>
<dbReference type="Pfam" id="PF00577">
    <property type="entry name" value="Usher"/>
    <property type="match status" value="1"/>
</dbReference>
<keyword evidence="7" id="KW-0472">Membrane</keyword>
<dbReference type="Gene3D" id="2.60.40.2610">
    <property type="entry name" value="Outer membrane usher protein FimD, plug domain"/>
    <property type="match status" value="1"/>
</dbReference>
<dbReference type="Gene3D" id="2.60.40.3110">
    <property type="match status" value="1"/>
</dbReference>
<keyword evidence="6" id="KW-0732">Signal</keyword>
<dbReference type="GeneID" id="99793014"/>
<protein>
    <submittedName>
        <fullName evidence="11 12">Usher protein</fullName>
    </submittedName>
</protein>
<dbReference type="PANTHER" id="PTHR30451">
    <property type="entry name" value="OUTER MEMBRANE USHER PROTEIN"/>
    <property type="match status" value="1"/>
</dbReference>
<dbReference type="Gene3D" id="3.10.20.410">
    <property type="match status" value="1"/>
</dbReference>
<dbReference type="InterPro" id="IPR000015">
    <property type="entry name" value="Fimb_usher"/>
</dbReference>
<dbReference type="PANTHER" id="PTHR30451:SF20">
    <property type="entry name" value="FIMBRIAE USHER"/>
    <property type="match status" value="1"/>
</dbReference>
<proteinExistence type="inferred from homology"/>
<evidence type="ECO:0000259" key="10">
    <source>
        <dbReference type="Pfam" id="PF13954"/>
    </source>
</evidence>
<dbReference type="Proteomes" id="UP000430232">
    <property type="component" value="Unassembled WGS sequence"/>
</dbReference>
<dbReference type="RefSeq" id="WP_151064531.1">
    <property type="nucleotide sequence ID" value="NZ_CABVPL010000062.1"/>
</dbReference>
<feature type="domain" description="PapC N-terminal" evidence="10">
    <location>
        <begin position="114"/>
        <end position="269"/>
    </location>
</feature>
<dbReference type="Pfam" id="PF13954">
    <property type="entry name" value="PapC_N"/>
    <property type="match status" value="1"/>
</dbReference>
<evidence type="ECO:0000256" key="6">
    <source>
        <dbReference type="ARBA" id="ARBA00022729"/>
    </source>
</evidence>
<keyword evidence="13" id="KW-1185">Reference proteome</keyword>
<evidence type="ECO:0000256" key="4">
    <source>
        <dbReference type="ARBA" id="ARBA00022452"/>
    </source>
</evidence>
<evidence type="ECO:0000313" key="14">
    <source>
        <dbReference type="Proteomes" id="UP000494222"/>
    </source>
</evidence>
<dbReference type="InterPro" id="IPR025949">
    <property type="entry name" value="PapC-like_C"/>
</dbReference>
<dbReference type="OrthoDB" id="6554712at2"/>
<evidence type="ECO:0000313" key="12">
    <source>
        <dbReference type="EMBL" id="VWC19407.1"/>
    </source>
</evidence>
<dbReference type="EMBL" id="VZOJ01000026">
    <property type="protein sequence ID" value="KAB0642389.1"/>
    <property type="molecule type" value="Genomic_DNA"/>
</dbReference>
<dbReference type="Proteomes" id="UP000494222">
    <property type="component" value="Unassembled WGS sequence"/>
</dbReference>
<dbReference type="FunFam" id="2.60.40.3110:FF:000001">
    <property type="entry name" value="Putative fimbrial outer membrane usher"/>
    <property type="match status" value="1"/>
</dbReference>
<comment type="subcellular location">
    <subcellularLocation>
        <location evidence="1">Cell outer membrane</location>
        <topology evidence="1">Multi-pass membrane protein</topology>
    </subcellularLocation>
</comment>
<dbReference type="GO" id="GO:0015473">
    <property type="term" value="F:fimbrial usher porin activity"/>
    <property type="evidence" value="ECO:0007669"/>
    <property type="project" value="InterPro"/>
</dbReference>
<feature type="domain" description="PapC-like C-terminal" evidence="9">
    <location>
        <begin position="854"/>
        <end position="916"/>
    </location>
</feature>
<evidence type="ECO:0000259" key="9">
    <source>
        <dbReference type="Pfam" id="PF13953"/>
    </source>
</evidence>
<comment type="similarity">
    <text evidence="2">Belongs to the fimbrial export usher family.</text>
</comment>
<dbReference type="InterPro" id="IPR042186">
    <property type="entry name" value="FimD_plug_dom"/>
</dbReference>
<dbReference type="InterPro" id="IPR025885">
    <property type="entry name" value="PapC_N"/>
</dbReference>
<name>A0A6H9T3U1_9BURK</name>
<sequence length="941" mass="100395">MVQAARNIALGSSHDVDLSVFRRRRVALAVGLAFGIGFPGDEASAAEFGGSDVGPQGGGEPVMIVAARTMSDPVMQIAARATTEPVMQIAARATTEPVMQVAARAPSEPAAVAFNPRLFAGGGVDLSRFAKGNPVEPGNYAVEVTVNGKGRGRHDVPFVAVPGSDVAAPCFTLAMLEQFGVDGDKLASRLRRSKQDDDGAPAAHESAPDACLALRETIPDATYTFDSADLKLDLTIPQTAMSKTAHGYVDPSRWDEGINVGLLQYNVNGYTSESNFFGHNFSSLYTGLQSGVNIGPWRFRHRSTLNWASRSSGVSWRSLETFVQRDITALRSQIVLGDSFTSGEVFDSFGVRGVQLSSDDRMLPNSLQAYAPTVRGVADTNARVVVRQGGNTVYEETVSPGPFEFNDLPATGYGGDLDVTVTESDGRVRRFSVPFAAVPQLLRPGQHRFNVTVGQYRDNTVDTKPWVAQLVYQRGLTNLVTAYAGVLSSAGYGSGLFGMALNTSVGAFAFDVTTAHASVPGRRTYHGLSSRVTYSKMVVPTGTNFSVAAYRYSTSNFFSLQDAVNARNDWNRSIDQYNYRARTRLQLNVNQRLGDRSAIYVTGSSQDYWGGERGRDLQFQVGFNSTFRRMSYSVYAQRARNGDDRTVTQVGINLTIPLGKQTYTKSSLFNSLTTSASRDSSGNSAIQMDMSGSKGTIAPFSYGITASRIAGGDTNALSSFGGYGTYRSAVGTYSANASLSNRMRQASMGANGAMIIHRGGVTLSPPLGQAAALIEAKGATGGQIVNGQGASIDRFGYAVIPSLMPYRVNTVEIDPAKLPDDVELGNTSEEVVPRYNSVVFVKMSTVRGRPVFATMERNDGSPLPMGTQLFDASGKSVGGVGQGGMAFLRGLEGSGELTAKWGISAADRCTLPYAVPAATADAGKVKMATRVRLRCDTAAMQ</sequence>
<keyword evidence="3" id="KW-0813">Transport</keyword>
<evidence type="ECO:0000256" key="2">
    <source>
        <dbReference type="ARBA" id="ARBA00008064"/>
    </source>
</evidence>
<organism evidence="11 13">
    <name type="scientific">Burkholderia latens</name>
    <dbReference type="NCBI Taxonomy" id="488446"/>
    <lineage>
        <taxon>Bacteria</taxon>
        <taxon>Pseudomonadati</taxon>
        <taxon>Pseudomonadota</taxon>
        <taxon>Betaproteobacteria</taxon>
        <taxon>Burkholderiales</taxon>
        <taxon>Burkholderiaceae</taxon>
        <taxon>Burkholderia</taxon>
        <taxon>Burkholderia cepacia complex</taxon>
    </lineage>
</organism>
<dbReference type="SUPFAM" id="SSF141729">
    <property type="entry name" value="FimD N-terminal domain-like"/>
    <property type="match status" value="1"/>
</dbReference>
<evidence type="ECO:0000256" key="5">
    <source>
        <dbReference type="ARBA" id="ARBA00022692"/>
    </source>
</evidence>
<keyword evidence="8" id="KW-0998">Cell outer membrane</keyword>
<evidence type="ECO:0000313" key="11">
    <source>
        <dbReference type="EMBL" id="KAB0642389.1"/>
    </source>
</evidence>
<accession>A0A6H9T3U1</accession>